<dbReference type="GO" id="GO:0020037">
    <property type="term" value="F:heme binding"/>
    <property type="evidence" value="ECO:0007669"/>
    <property type="project" value="InterPro"/>
</dbReference>
<dbReference type="GO" id="GO:0016705">
    <property type="term" value="F:oxidoreductase activity, acting on paired donors, with incorporation or reduction of molecular oxygen"/>
    <property type="evidence" value="ECO:0007669"/>
    <property type="project" value="InterPro"/>
</dbReference>
<keyword evidence="1 4" id="KW-0349">Heme</keyword>
<protein>
    <submittedName>
        <fullName evidence="5">Uncharacterized protein</fullName>
    </submittedName>
</protein>
<gene>
    <name evidence="5" type="ORF">CDV31_000853</name>
</gene>
<evidence type="ECO:0000313" key="6">
    <source>
        <dbReference type="Proteomes" id="UP000288429"/>
    </source>
</evidence>
<dbReference type="InterPro" id="IPR036396">
    <property type="entry name" value="Cyt_P450_sf"/>
</dbReference>
<dbReference type="CDD" id="cd11062">
    <property type="entry name" value="CYP58-like"/>
    <property type="match status" value="1"/>
</dbReference>
<dbReference type="PRINTS" id="PR00385">
    <property type="entry name" value="P450"/>
</dbReference>
<evidence type="ECO:0000256" key="2">
    <source>
        <dbReference type="ARBA" id="ARBA00022723"/>
    </source>
</evidence>
<keyword evidence="6" id="KW-1185">Reference proteome</keyword>
<dbReference type="EMBL" id="NIZV01000006">
    <property type="protein sequence ID" value="RSM20358.1"/>
    <property type="molecule type" value="Genomic_DNA"/>
</dbReference>
<keyword evidence="3 4" id="KW-0408">Iron</keyword>
<comment type="caution">
    <text evidence="5">The sequence shown here is derived from an EMBL/GenBank/DDBJ whole genome shotgun (WGS) entry which is preliminary data.</text>
</comment>
<evidence type="ECO:0000256" key="1">
    <source>
        <dbReference type="ARBA" id="ARBA00022617"/>
    </source>
</evidence>
<organism evidence="5 6">
    <name type="scientific">Fusarium ambrosium</name>
    <dbReference type="NCBI Taxonomy" id="131363"/>
    <lineage>
        <taxon>Eukaryota</taxon>
        <taxon>Fungi</taxon>
        <taxon>Dikarya</taxon>
        <taxon>Ascomycota</taxon>
        <taxon>Pezizomycotina</taxon>
        <taxon>Sordariomycetes</taxon>
        <taxon>Hypocreomycetidae</taxon>
        <taxon>Hypocreales</taxon>
        <taxon>Nectriaceae</taxon>
        <taxon>Fusarium</taxon>
        <taxon>Fusarium solani species complex</taxon>
    </lineage>
</organism>
<dbReference type="Pfam" id="PF00067">
    <property type="entry name" value="p450"/>
    <property type="match status" value="1"/>
</dbReference>
<dbReference type="InterPro" id="IPR050121">
    <property type="entry name" value="Cytochrome_P450_monoxygenase"/>
</dbReference>
<dbReference type="GO" id="GO:0005506">
    <property type="term" value="F:iron ion binding"/>
    <property type="evidence" value="ECO:0007669"/>
    <property type="project" value="InterPro"/>
</dbReference>
<dbReference type="Proteomes" id="UP000288429">
    <property type="component" value="Unassembled WGS sequence"/>
</dbReference>
<accession>A0A428V1E4</accession>
<feature type="binding site" description="axial binding residue" evidence="4">
    <location>
        <position position="434"/>
    </location>
    <ligand>
        <name>heme</name>
        <dbReference type="ChEBI" id="CHEBI:30413"/>
    </ligand>
    <ligandPart>
        <name>Fe</name>
        <dbReference type="ChEBI" id="CHEBI:18248"/>
    </ligandPart>
</feature>
<dbReference type="InterPro" id="IPR002401">
    <property type="entry name" value="Cyt_P450_E_grp-I"/>
</dbReference>
<dbReference type="GO" id="GO:0004497">
    <property type="term" value="F:monooxygenase activity"/>
    <property type="evidence" value="ECO:0007669"/>
    <property type="project" value="InterPro"/>
</dbReference>
<dbReference type="AlphaFoldDB" id="A0A428V1E4"/>
<evidence type="ECO:0000313" key="5">
    <source>
        <dbReference type="EMBL" id="RSM20358.1"/>
    </source>
</evidence>
<reference evidence="5 6" key="1">
    <citation type="submission" date="2017-06" db="EMBL/GenBank/DDBJ databases">
        <title>Cmopartive genomic analysis of Ambrosia Fusariam Clade fungi.</title>
        <authorList>
            <person name="Stajich J.E."/>
            <person name="Carrillo J."/>
            <person name="Kijimoto T."/>
            <person name="Eskalen A."/>
            <person name="O'Donnell K."/>
            <person name="Kasson M."/>
        </authorList>
    </citation>
    <scope>NUCLEOTIDE SEQUENCE [LARGE SCALE GENOMIC DNA]</scope>
    <source>
        <strain evidence="5 6">NRRL 20438</strain>
    </source>
</reference>
<dbReference type="InterPro" id="IPR001128">
    <property type="entry name" value="Cyt_P450"/>
</dbReference>
<dbReference type="PANTHER" id="PTHR24305:SF231">
    <property type="entry name" value="P450, PUTATIVE (EUROFUNG)-RELATED"/>
    <property type="match status" value="1"/>
</dbReference>
<dbReference type="PRINTS" id="PR00463">
    <property type="entry name" value="EP450I"/>
</dbReference>
<comment type="cofactor">
    <cofactor evidence="4">
        <name>heme</name>
        <dbReference type="ChEBI" id="CHEBI:30413"/>
    </cofactor>
</comment>
<sequence length="540" mass="60397">MALLSVPILAVALLAAVVIHNLLRVYTSPLSKIPNAGFGAAYSRLAWAFPQEYRGTVTIDLPKLHEKLGPLVRIGPNEVSFYSRETYETVHKVGSKFRKDSRVYGEDPEQHAKRRRIMGQLFSRTKVPQLEKLISSHVNRFIQTIRDNGPSVDLAVASRALEADIMSTFSFGKSIEAVDSWAKGKELEMVAKNDLKATWMPVFTNFPLLCELLEQLEDIIFRVSGVRSACTKGLAEFQQWCRDSWQMALSEDSEIEDPGISSPNLIQSLCKSGLHAETALSEAKENLGPGTDTTSATLAHILWALAQNPDYQKALYEDLTAVSFSTDMTTLENVPRLQACVKEGIRWAGAAAAMLPRIVPPGGIELHGKFIPEGVSKQTVLTSSPIWYQHDKTAFPDPKVFNPYRWLTEDCRGMSEDKLRDRFYIPFSRGANICMGAHFAYLELYISVSQVIRNFHLDICNPAQRSILERNKETKWIPVPLPKRREWVAAVPMEKLENERLLGAVMQRKEQGLSGVIDVLKLNSDSDADHDGGSGHDEDE</sequence>
<dbReference type="SUPFAM" id="SSF48264">
    <property type="entry name" value="Cytochrome P450"/>
    <property type="match status" value="1"/>
</dbReference>
<proteinExistence type="predicted"/>
<dbReference type="Gene3D" id="1.10.630.10">
    <property type="entry name" value="Cytochrome P450"/>
    <property type="match status" value="1"/>
</dbReference>
<evidence type="ECO:0000256" key="4">
    <source>
        <dbReference type="PIRSR" id="PIRSR602401-1"/>
    </source>
</evidence>
<name>A0A428V1E4_9HYPO</name>
<evidence type="ECO:0000256" key="3">
    <source>
        <dbReference type="ARBA" id="ARBA00023004"/>
    </source>
</evidence>
<dbReference type="PANTHER" id="PTHR24305">
    <property type="entry name" value="CYTOCHROME P450"/>
    <property type="match status" value="1"/>
</dbReference>
<keyword evidence="2 4" id="KW-0479">Metal-binding</keyword>